<comment type="caution">
    <text evidence="2">The sequence shown here is derived from an EMBL/GenBank/DDBJ whole genome shotgun (WGS) entry which is preliminary data.</text>
</comment>
<protein>
    <submittedName>
        <fullName evidence="2">Uncharacterized protein</fullName>
    </submittedName>
</protein>
<sequence>MPTLSRTSPASIICPSAPFFAPRLLRTYAPLAAALPLQPWALPTSSRRYISGKKHLQMAQHRKRQGPTQPHHDHVALLQQFRKAINDGNLRSLMDLYPSVLSTGYLIRDDTRRISKMLHALLRARELPSDTKTHLLSFLEQFIKDLQKGALPVHPFAFVHILSIYKERKMFSQGYQLWQWVVQQDDNHVTPAVYGAAIELMAYGKNLRLPELENLYLDALKRFPGTFAEYHLSPDAIVPNRAQPIAIANVPVTLLQGILTARILHGDWKKSYLALDTALRLYPCQLPPRFFEIFMDSRQLPEAYTLFLVACRAGVVTRPSHITSIMSRISSSMIRCDSLRDRIVLLRAMANALYANLEAGGSLEPIHVGHFLTSFSSLLPEPAPGNDYQGDMASLRNRVITEAHHMLSTLLQAGMSPSPPAFLALVNLAGKLRVPDLLRVALQDAETARIDLDEIGMRNVLTSAARVGAKSIIEEYWTRIVHKAASDGKQIGWKDWKCFAQACKRTDHRAYFDAQLREQEHAVSASSKESIMSVLEEEDVLHDRAIDISHPEVFKDELAGLNQQVKNIAAVVMSGQRLDLKTTPFYMFLDPKRSLLAKREHLREIYDEYTTDPHQPPLEEGILPTVLSPTGVPYDELRFENWVSVVNLLDQAHSLEFERQSKVQLLGEDVARRERMNPLEKDRSNQSLSLNVLREHIKRLRDPSVRPLPINNHRKLIPPSSSHLRKVLSKTASASASANAYHPRPLNITKHTRGSFTFRSLDLSPDAASPPLSQTKSPHPLREGNRNELRLLYHYPGGAVVPAKTPPGSDATPPPQSILPGRKISRTNTQPRLTYYAGLKSDHEAPVPRLSRYPLARDSPAEWYRSSRKHKGGAEGKDSVGQEGEEEVSVRTEGKRPKEKGEGGRERE</sequence>
<evidence type="ECO:0000256" key="1">
    <source>
        <dbReference type="SAM" id="MobiDB-lite"/>
    </source>
</evidence>
<gene>
    <name evidence="2" type="ORF">PMIN01_08671</name>
</gene>
<accession>A0A9P6GCQ8</accession>
<dbReference type="OrthoDB" id="185373at2759"/>
<reference evidence="2" key="1">
    <citation type="journal article" date="2020" name="Mol. Plant Microbe Interact.">
        <title>Genome Sequence of the Biocontrol Agent Coniothyrium minitans strain Conio (IMI 134523).</title>
        <authorList>
            <person name="Patel D."/>
            <person name="Shittu T.A."/>
            <person name="Baroncelli R."/>
            <person name="Muthumeenakshi S."/>
            <person name="Osborne T.H."/>
            <person name="Janganan T.K."/>
            <person name="Sreenivasaprasad S."/>
        </authorList>
    </citation>
    <scope>NUCLEOTIDE SEQUENCE</scope>
    <source>
        <strain evidence="2">Conio</strain>
    </source>
</reference>
<name>A0A9P6GCQ8_9PLEO</name>
<feature type="compositionally biased region" description="Basic and acidic residues" evidence="1">
    <location>
        <begin position="888"/>
        <end position="908"/>
    </location>
</feature>
<dbReference type="Proteomes" id="UP000756921">
    <property type="component" value="Unassembled WGS sequence"/>
</dbReference>
<evidence type="ECO:0000313" key="2">
    <source>
        <dbReference type="EMBL" id="KAF9732989.1"/>
    </source>
</evidence>
<feature type="region of interest" description="Disordered" evidence="1">
    <location>
        <begin position="710"/>
        <end position="783"/>
    </location>
</feature>
<proteinExistence type="predicted"/>
<organism evidence="2 3">
    <name type="scientific">Paraphaeosphaeria minitans</name>
    <dbReference type="NCBI Taxonomy" id="565426"/>
    <lineage>
        <taxon>Eukaryota</taxon>
        <taxon>Fungi</taxon>
        <taxon>Dikarya</taxon>
        <taxon>Ascomycota</taxon>
        <taxon>Pezizomycotina</taxon>
        <taxon>Dothideomycetes</taxon>
        <taxon>Pleosporomycetidae</taxon>
        <taxon>Pleosporales</taxon>
        <taxon>Massarineae</taxon>
        <taxon>Didymosphaeriaceae</taxon>
        <taxon>Paraphaeosphaeria</taxon>
    </lineage>
</organism>
<dbReference type="EMBL" id="WJXW01000009">
    <property type="protein sequence ID" value="KAF9732989.1"/>
    <property type="molecule type" value="Genomic_DNA"/>
</dbReference>
<feature type="region of interest" description="Disordered" evidence="1">
    <location>
        <begin position="845"/>
        <end position="908"/>
    </location>
</feature>
<evidence type="ECO:0000313" key="3">
    <source>
        <dbReference type="Proteomes" id="UP000756921"/>
    </source>
</evidence>
<dbReference type="AlphaFoldDB" id="A0A9P6GCQ8"/>
<keyword evidence="3" id="KW-1185">Reference proteome</keyword>
<feature type="region of interest" description="Disordered" evidence="1">
    <location>
        <begin position="798"/>
        <end position="830"/>
    </location>
</feature>